<comment type="caution">
    <text evidence="1">The sequence shown here is derived from an EMBL/GenBank/DDBJ whole genome shotgun (WGS) entry which is preliminary data.</text>
</comment>
<name>A0A401Z1K9_9ACTN</name>
<evidence type="ECO:0008006" key="3">
    <source>
        <dbReference type="Google" id="ProtNLM"/>
    </source>
</evidence>
<keyword evidence="2" id="KW-1185">Reference proteome</keyword>
<dbReference type="AlphaFoldDB" id="A0A401Z1K9"/>
<dbReference type="Proteomes" id="UP000286931">
    <property type="component" value="Unassembled WGS sequence"/>
</dbReference>
<evidence type="ECO:0000313" key="1">
    <source>
        <dbReference type="EMBL" id="GCE00760.1"/>
    </source>
</evidence>
<evidence type="ECO:0000313" key="2">
    <source>
        <dbReference type="Proteomes" id="UP000286931"/>
    </source>
</evidence>
<organism evidence="1 2">
    <name type="scientific">Embleya hyalina</name>
    <dbReference type="NCBI Taxonomy" id="516124"/>
    <lineage>
        <taxon>Bacteria</taxon>
        <taxon>Bacillati</taxon>
        <taxon>Actinomycetota</taxon>
        <taxon>Actinomycetes</taxon>
        <taxon>Kitasatosporales</taxon>
        <taxon>Streptomycetaceae</taxon>
        <taxon>Embleya</taxon>
    </lineage>
</organism>
<proteinExistence type="predicted"/>
<protein>
    <recommendedName>
        <fullName evidence="3">L-2-amino-thiazoline-4-carboxylic acid hydrolase</fullName>
    </recommendedName>
</protein>
<gene>
    <name evidence="1" type="ORF">EHYA_08486</name>
</gene>
<accession>A0A401Z1K9</accession>
<reference evidence="1 2" key="1">
    <citation type="submission" date="2018-12" db="EMBL/GenBank/DDBJ databases">
        <title>Draft genome sequence of Embleya hyalina NBRC 13850T.</title>
        <authorList>
            <person name="Komaki H."/>
            <person name="Hosoyama A."/>
            <person name="Kimura A."/>
            <person name="Ichikawa N."/>
            <person name="Tamura T."/>
        </authorList>
    </citation>
    <scope>NUCLEOTIDE SEQUENCE [LARGE SCALE GENOMIC DNA]</scope>
    <source>
        <strain evidence="1 2">NBRC 13850</strain>
    </source>
</reference>
<dbReference type="EMBL" id="BIFH01000042">
    <property type="protein sequence ID" value="GCE00760.1"/>
    <property type="molecule type" value="Genomic_DNA"/>
</dbReference>
<dbReference type="OrthoDB" id="4763442at2"/>
<sequence>MPVKEQTAIPPIPLAGATAVRAAAGEDRGMTDAERVGLWQQRLFEAEAGMTKYLVEQHAGAALREWIGVQSAIFADLPDADVVDPGAWQRVFFRAQALMERFVVAHYGHGELAGWARANAAVHGAVERDRGGGSADVIGRVRRQAELYGSRYRVVESSPERSELLISHCSIWDYRERARSRGVPITLASPCEYCTTATSANIAARGYRPEFELLAEDGDRGCRWRASAPVREPS</sequence>
<dbReference type="RefSeq" id="WP_126642461.1">
    <property type="nucleotide sequence ID" value="NZ_BIFH01000042.1"/>
</dbReference>